<reference evidence="1" key="1">
    <citation type="journal article" date="2015" name="Nature">
        <title>Complex archaea that bridge the gap between prokaryotes and eukaryotes.</title>
        <authorList>
            <person name="Spang A."/>
            <person name="Saw J.H."/>
            <person name="Jorgensen S.L."/>
            <person name="Zaremba-Niedzwiedzka K."/>
            <person name="Martijn J."/>
            <person name="Lind A.E."/>
            <person name="van Eijk R."/>
            <person name="Schleper C."/>
            <person name="Guy L."/>
            <person name="Ettema T.J."/>
        </authorList>
    </citation>
    <scope>NUCLEOTIDE SEQUENCE</scope>
</reference>
<comment type="caution">
    <text evidence="1">The sequence shown here is derived from an EMBL/GenBank/DDBJ whole genome shotgun (WGS) entry which is preliminary data.</text>
</comment>
<dbReference type="EMBL" id="LAZR01039004">
    <property type="protein sequence ID" value="KKL18092.1"/>
    <property type="molecule type" value="Genomic_DNA"/>
</dbReference>
<protein>
    <recommendedName>
        <fullName evidence="2">Macro domain-containing protein</fullName>
    </recommendedName>
</protein>
<proteinExistence type="predicted"/>
<organism evidence="1">
    <name type="scientific">marine sediment metagenome</name>
    <dbReference type="NCBI Taxonomy" id="412755"/>
    <lineage>
        <taxon>unclassified sequences</taxon>
        <taxon>metagenomes</taxon>
        <taxon>ecological metagenomes</taxon>
    </lineage>
</organism>
<accession>A0A0F9BVV9</accession>
<dbReference type="AlphaFoldDB" id="A0A0F9BVV9"/>
<dbReference type="Gene3D" id="3.40.220.10">
    <property type="entry name" value="Leucine Aminopeptidase, subunit E, domain 1"/>
    <property type="match status" value="1"/>
</dbReference>
<evidence type="ECO:0000313" key="1">
    <source>
        <dbReference type="EMBL" id="KKL18092.1"/>
    </source>
</evidence>
<dbReference type="InterPro" id="IPR043472">
    <property type="entry name" value="Macro_dom-like"/>
</dbReference>
<gene>
    <name evidence="1" type="ORF">LCGC14_2478960</name>
</gene>
<name>A0A0F9BVV9_9ZZZZ</name>
<dbReference type="SUPFAM" id="SSF52949">
    <property type="entry name" value="Macro domain-like"/>
    <property type="match status" value="1"/>
</dbReference>
<evidence type="ECO:0008006" key="2">
    <source>
        <dbReference type="Google" id="ProtNLM"/>
    </source>
</evidence>
<sequence length="168" mass="18545">MTNGILRTIEGDVTNPQTSETREIVIIPHCCNNLKIMGSGVALALKKKWPLVYQVYNKMSAPSPHCLLGKVSYAKIDNHLVIANMIGQDGVVSSTNSKPIKYLALANAMREVVGFIKMIKTQTVNPVVIHSCKFGSDLAGGNWDFILELIREIWLENGIDVVIYEFVG</sequence>